<dbReference type="GO" id="GO:0016887">
    <property type="term" value="F:ATP hydrolysis activity"/>
    <property type="evidence" value="ECO:0007669"/>
    <property type="project" value="InterPro"/>
</dbReference>
<protein>
    <submittedName>
        <fullName evidence="11">Salicylaldehyde dehydrogenase (Modular protein)</fullName>
    </submittedName>
</protein>
<feature type="domain" description="ABC transporter" evidence="10">
    <location>
        <begin position="14"/>
        <end position="243"/>
    </location>
</feature>
<evidence type="ECO:0000256" key="2">
    <source>
        <dbReference type="ARBA" id="ARBA00022475"/>
    </source>
</evidence>
<evidence type="ECO:0000256" key="9">
    <source>
        <dbReference type="RuleBase" id="RU003345"/>
    </source>
</evidence>
<dbReference type="PROSITE" id="PS50893">
    <property type="entry name" value="ABC_TRANSPORTER_2"/>
    <property type="match status" value="1"/>
</dbReference>
<keyword evidence="12" id="KW-1185">Reference proteome</keyword>
<comment type="similarity">
    <text evidence="1 9">Belongs to the aldehyde dehydrogenase family.</text>
</comment>
<gene>
    <name evidence="11" type="ORF">C1704_03835</name>
</gene>
<evidence type="ECO:0000259" key="10">
    <source>
        <dbReference type="PROSITE" id="PS50893"/>
    </source>
</evidence>
<comment type="caution">
    <text evidence="11">The sequence shown here is derived from an EMBL/GenBank/DDBJ whole genome shotgun (WGS) entry which is preliminary data.</text>
</comment>
<dbReference type="OrthoDB" id="6187633at2"/>
<evidence type="ECO:0000256" key="7">
    <source>
        <dbReference type="ARBA" id="ARBA00023027"/>
    </source>
</evidence>
<dbReference type="InterPro" id="IPR015590">
    <property type="entry name" value="Aldehyde_DH_dom"/>
</dbReference>
<keyword evidence="3" id="KW-0547">Nucleotide-binding</keyword>
<name>A0A2S5SXW7_9BURK</name>
<evidence type="ECO:0000256" key="8">
    <source>
        <dbReference type="PROSITE-ProRule" id="PRU10007"/>
    </source>
</evidence>
<dbReference type="PROSITE" id="PS00211">
    <property type="entry name" value="ABC_TRANSPORTER_1"/>
    <property type="match status" value="1"/>
</dbReference>
<feature type="active site" evidence="8">
    <location>
        <position position="513"/>
    </location>
</feature>
<sequence length="746" mass="78148">MEQALGAGHRLAHLKVKGLSAGYGGFLVLRDLKLEARPGLTVILGPNGAGKTTLLKAIAGLIPRAGEVLLDDEALPTEKPDEIVRRGLSLVPEGRQLFAQMTVTENLELGGWLVDKAERARRLAQAFKDFPKLAERAQQLAGTMSGGEQQMVAVARAMMSAPRLLMLDEPSLGLAPRMVDELLAIARRIADAGTTVLMVEQNVRKALAVADRGYVLERGVLVASGPATLLSRSTVIRQAYLGAPSGAASSSSSSSTDTKEKSMSDLSMLINGLAVSAEKGATFERRNPLDGSVATRAPAASTADAVAAVEAAAEAFKTWSQTGPGERRALLLKAADALEAKTPKFVEAVPAETGATGMWAGFNVFLAAGMLREAAALTTQIAGEVIPSDVPGSLAMGVRQPAGVVLGIAPWNAPVILGVRAIATPLACGNTVILKGSENCPRTHQLIVEALQDAGFPPGVVNYITNAPADAGAVVEAMVAHPAVKRVNFTGSTKVGKIIAMTCAKYLKPVVLELGGKAPIVVLDDADLDDAVNATAFGAFANSGQICMSTERIIVDEKIADAYIDKLVTKAKGLPLGDPRKSDPVVLGSVIGMGTVEHCNALIDDALAKGAKLLCGGKAENTLMPATLLDRVTPDMRIYHEETFGPVKCIVRVKGVEEAITCANDNEYGLSSAVFGRDIARALQVARRIESGICHVNGPTVHDEAQMPFGGVKASGYGRFGGKAGVAEFTELRWITVQTAPRHYPF</sequence>
<dbReference type="Pfam" id="PF00171">
    <property type="entry name" value="Aldedh"/>
    <property type="match status" value="1"/>
</dbReference>
<dbReference type="InterPro" id="IPR003439">
    <property type="entry name" value="ABC_transporter-like_ATP-bd"/>
</dbReference>
<dbReference type="FunFam" id="3.40.605.10:FF:000012">
    <property type="entry name" value="NAD-dependent succinate-semialdehyde dehydrogenase"/>
    <property type="match status" value="1"/>
</dbReference>
<keyword evidence="2" id="KW-0472">Membrane</keyword>
<evidence type="ECO:0000256" key="3">
    <source>
        <dbReference type="ARBA" id="ARBA00022741"/>
    </source>
</evidence>
<dbReference type="Pfam" id="PF00005">
    <property type="entry name" value="ABC_tran"/>
    <property type="match status" value="1"/>
</dbReference>
<dbReference type="PROSITE" id="PS00687">
    <property type="entry name" value="ALDEHYDE_DEHYDR_GLU"/>
    <property type="match status" value="1"/>
</dbReference>
<dbReference type="EMBL" id="PSNX01000003">
    <property type="protein sequence ID" value="PPE67576.1"/>
    <property type="molecule type" value="Genomic_DNA"/>
</dbReference>
<keyword evidence="6 9" id="KW-0560">Oxidoreductase</keyword>
<dbReference type="AlphaFoldDB" id="A0A2S5SXW7"/>
<dbReference type="Gene3D" id="3.40.309.10">
    <property type="entry name" value="Aldehyde Dehydrogenase, Chain A, domain 2"/>
    <property type="match status" value="1"/>
</dbReference>
<evidence type="ECO:0000256" key="4">
    <source>
        <dbReference type="ARBA" id="ARBA00022840"/>
    </source>
</evidence>
<evidence type="ECO:0000256" key="6">
    <source>
        <dbReference type="ARBA" id="ARBA00023002"/>
    </source>
</evidence>
<organism evidence="11 12">
    <name type="scientific">Caldimonas caldifontis</name>
    <dbReference type="NCBI Taxonomy" id="1452508"/>
    <lineage>
        <taxon>Bacteria</taxon>
        <taxon>Pseudomonadati</taxon>
        <taxon>Pseudomonadota</taxon>
        <taxon>Betaproteobacteria</taxon>
        <taxon>Burkholderiales</taxon>
        <taxon>Sphaerotilaceae</taxon>
        <taxon>Caldimonas</taxon>
    </lineage>
</organism>
<dbReference type="InterPro" id="IPR029510">
    <property type="entry name" value="Ald_DH_CS_GLU"/>
</dbReference>
<dbReference type="InterPro" id="IPR016161">
    <property type="entry name" value="Ald_DH/histidinol_DH"/>
</dbReference>
<proteinExistence type="inferred from homology"/>
<dbReference type="PANTHER" id="PTHR42986:SF1">
    <property type="entry name" value="BENZALDEHYDE DEHYDROGENASE YFMT"/>
    <property type="match status" value="1"/>
</dbReference>
<keyword evidence="7" id="KW-0520">NAD</keyword>
<dbReference type="SMART" id="SM00382">
    <property type="entry name" value="AAA"/>
    <property type="match status" value="1"/>
</dbReference>
<dbReference type="CDD" id="cd07105">
    <property type="entry name" value="ALDH_SaliADH"/>
    <property type="match status" value="1"/>
</dbReference>
<keyword evidence="5" id="KW-0521">NADP</keyword>
<dbReference type="InterPro" id="IPR016163">
    <property type="entry name" value="Ald_DH_C"/>
</dbReference>
<dbReference type="InterPro" id="IPR027417">
    <property type="entry name" value="P-loop_NTPase"/>
</dbReference>
<evidence type="ECO:0000313" key="12">
    <source>
        <dbReference type="Proteomes" id="UP000238605"/>
    </source>
</evidence>
<dbReference type="Proteomes" id="UP000238605">
    <property type="component" value="Unassembled WGS sequence"/>
</dbReference>
<keyword evidence="2" id="KW-1003">Cell membrane</keyword>
<evidence type="ECO:0000313" key="11">
    <source>
        <dbReference type="EMBL" id="PPE67576.1"/>
    </source>
</evidence>
<dbReference type="GO" id="GO:0016620">
    <property type="term" value="F:oxidoreductase activity, acting on the aldehyde or oxo group of donors, NAD or NADP as acceptor"/>
    <property type="evidence" value="ECO:0007669"/>
    <property type="project" value="InterPro"/>
</dbReference>
<dbReference type="InterPro" id="IPR016162">
    <property type="entry name" value="Ald_DH_N"/>
</dbReference>
<keyword evidence="4" id="KW-0067">ATP-binding</keyword>
<dbReference type="InterPro" id="IPR003593">
    <property type="entry name" value="AAA+_ATPase"/>
</dbReference>
<dbReference type="PANTHER" id="PTHR42986">
    <property type="entry name" value="BENZALDEHYDE DEHYDROGENASE YFMT"/>
    <property type="match status" value="1"/>
</dbReference>
<reference evidence="11 12" key="1">
    <citation type="submission" date="2018-02" db="EMBL/GenBank/DDBJ databases">
        <title>Reclassifiation of [Polyangium] brachysporum DSM 7029 as Guopingzhaonella breviflexa gen. nov., sp. nov., a member of the family Comamonadaceae.</title>
        <authorList>
            <person name="Tang B."/>
        </authorList>
    </citation>
    <scope>NUCLEOTIDE SEQUENCE [LARGE SCALE GENOMIC DNA]</scope>
    <source>
        <strain evidence="11 12">BCRC 80649</strain>
    </source>
</reference>
<dbReference type="Gene3D" id="3.40.50.300">
    <property type="entry name" value="P-loop containing nucleotide triphosphate hydrolases"/>
    <property type="match status" value="1"/>
</dbReference>
<dbReference type="CDD" id="cd03224">
    <property type="entry name" value="ABC_TM1139_LivF_branched"/>
    <property type="match status" value="1"/>
</dbReference>
<evidence type="ECO:0000256" key="1">
    <source>
        <dbReference type="ARBA" id="ARBA00009986"/>
    </source>
</evidence>
<accession>A0A2S5SXW7</accession>
<dbReference type="SUPFAM" id="SSF53720">
    <property type="entry name" value="ALDH-like"/>
    <property type="match status" value="1"/>
</dbReference>
<dbReference type="InterPro" id="IPR017871">
    <property type="entry name" value="ABC_transporter-like_CS"/>
</dbReference>
<dbReference type="GO" id="GO:0005524">
    <property type="term" value="F:ATP binding"/>
    <property type="evidence" value="ECO:0007669"/>
    <property type="project" value="UniProtKB-KW"/>
</dbReference>
<dbReference type="FunFam" id="3.40.309.10:FF:000010">
    <property type="entry name" value="Gamma-aminobutyraldehyde dehydrogenase"/>
    <property type="match status" value="1"/>
</dbReference>
<dbReference type="SUPFAM" id="SSF52540">
    <property type="entry name" value="P-loop containing nucleoside triphosphate hydrolases"/>
    <property type="match status" value="1"/>
</dbReference>
<dbReference type="Gene3D" id="3.40.605.10">
    <property type="entry name" value="Aldehyde Dehydrogenase, Chain A, domain 1"/>
    <property type="match status" value="1"/>
</dbReference>
<evidence type="ECO:0000256" key="5">
    <source>
        <dbReference type="ARBA" id="ARBA00022857"/>
    </source>
</evidence>